<comment type="caution">
    <text evidence="2">The sequence shown here is derived from an EMBL/GenBank/DDBJ whole genome shotgun (WGS) entry which is preliminary data.</text>
</comment>
<accession>A0AA42CIW1</accession>
<keyword evidence="1" id="KW-0812">Transmembrane</keyword>
<keyword evidence="3" id="KW-1185">Reference proteome</keyword>
<reference evidence="2" key="1">
    <citation type="submission" date="2022-05" db="EMBL/GenBank/DDBJ databases">
        <authorList>
            <person name="Pankratov T."/>
        </authorList>
    </citation>
    <scope>NUCLEOTIDE SEQUENCE</scope>
    <source>
        <strain evidence="2">BP6-180914</strain>
    </source>
</reference>
<dbReference type="AlphaFoldDB" id="A0AA42CIW1"/>
<keyword evidence="1" id="KW-0472">Membrane</keyword>
<gene>
    <name evidence="2" type="ORF">M8523_12345</name>
</gene>
<dbReference type="Proteomes" id="UP001165667">
    <property type="component" value="Unassembled WGS sequence"/>
</dbReference>
<evidence type="ECO:0000256" key="1">
    <source>
        <dbReference type="SAM" id="Phobius"/>
    </source>
</evidence>
<protein>
    <submittedName>
        <fullName evidence="2">Uncharacterized protein</fullName>
    </submittedName>
</protein>
<name>A0AA42CIW1_9HYPH</name>
<sequence>MDRQMNLKLSFLGHFSLASAVGLTASLLLGMPSAGAAVISLTAINAQSDIYQAGGADGSGGVAPTILDVTGLASVSFSIPSSITVALNSGGNYNDADGVGSADSDSYNSGANHIAGLTAPNDGFLAGVFLGSTISSTTPSALTFTSTNFTSLAPELQQAFFIGDGLTGDGTGAVQTFYVPTGATRLVLGISDACGYHGSPGCYSDNSGTFTALTVSGVTSSVSAVPLPGAAPMFGAAFVALGVVGYGLRRKKEAVTTA</sequence>
<dbReference type="RefSeq" id="WP_282585178.1">
    <property type="nucleotide sequence ID" value="NZ_JAMOIM010000007.1"/>
</dbReference>
<feature type="transmembrane region" description="Helical" evidence="1">
    <location>
        <begin position="229"/>
        <end position="248"/>
    </location>
</feature>
<proteinExistence type="predicted"/>
<evidence type="ECO:0000313" key="2">
    <source>
        <dbReference type="EMBL" id="MCW6508809.1"/>
    </source>
</evidence>
<keyword evidence="1" id="KW-1133">Transmembrane helix</keyword>
<dbReference type="EMBL" id="JAMOIM010000007">
    <property type="protein sequence ID" value="MCW6508809.1"/>
    <property type="molecule type" value="Genomic_DNA"/>
</dbReference>
<evidence type="ECO:0000313" key="3">
    <source>
        <dbReference type="Proteomes" id="UP001165667"/>
    </source>
</evidence>
<organism evidence="2 3">
    <name type="scientific">Lichenifustis flavocetrariae</name>
    <dbReference type="NCBI Taxonomy" id="2949735"/>
    <lineage>
        <taxon>Bacteria</taxon>
        <taxon>Pseudomonadati</taxon>
        <taxon>Pseudomonadota</taxon>
        <taxon>Alphaproteobacteria</taxon>
        <taxon>Hyphomicrobiales</taxon>
        <taxon>Lichenihabitantaceae</taxon>
        <taxon>Lichenifustis</taxon>
    </lineage>
</organism>